<organism evidence="7 8">
    <name type="scientific">Allokutzneria albata</name>
    <name type="common">Kibdelosporangium albatum</name>
    <dbReference type="NCBI Taxonomy" id="211114"/>
    <lineage>
        <taxon>Bacteria</taxon>
        <taxon>Bacillati</taxon>
        <taxon>Actinomycetota</taxon>
        <taxon>Actinomycetes</taxon>
        <taxon>Pseudonocardiales</taxon>
        <taxon>Pseudonocardiaceae</taxon>
        <taxon>Allokutzneria</taxon>
    </lineage>
</organism>
<dbReference type="SUPFAM" id="SSF46689">
    <property type="entry name" value="Homeodomain-like"/>
    <property type="match status" value="1"/>
</dbReference>
<dbReference type="Pfam" id="PF13977">
    <property type="entry name" value="TetR_C_6"/>
    <property type="match status" value="1"/>
</dbReference>
<feature type="DNA-binding region" description="H-T-H motif" evidence="5">
    <location>
        <begin position="31"/>
        <end position="50"/>
    </location>
</feature>
<evidence type="ECO:0000313" key="7">
    <source>
        <dbReference type="EMBL" id="SDN21899.1"/>
    </source>
</evidence>
<dbReference type="Gene3D" id="1.10.357.10">
    <property type="entry name" value="Tetracycline Repressor, domain 2"/>
    <property type="match status" value="1"/>
</dbReference>
<evidence type="ECO:0000313" key="8">
    <source>
        <dbReference type="Proteomes" id="UP000183376"/>
    </source>
</evidence>
<accession>A0A1G9ZKQ2</accession>
<protein>
    <submittedName>
        <fullName evidence="7">DNA-binding transcriptional regulator YbjK</fullName>
    </submittedName>
</protein>
<evidence type="ECO:0000256" key="1">
    <source>
        <dbReference type="ARBA" id="ARBA00022491"/>
    </source>
</evidence>
<sequence>MPKQVDHEERRAAIVSALWKLAGERGLDRVSLRDTAREAGMSLGQLQHYFATRDDMLVFAMDFISKRTTERVTARVLALDERTPEAILRMCVAEMLPLDDRKRQGSRMSISFYVEALDNERLLSHAREGSRKLLDFFEQQLREAQDRDEIPADRDPRREGMIIMSVVDGLTSYCHLGLHTAEEALAMAMRHLDTLFGAAHETKR</sequence>
<evidence type="ECO:0000256" key="4">
    <source>
        <dbReference type="ARBA" id="ARBA00023163"/>
    </source>
</evidence>
<dbReference type="GO" id="GO:0003700">
    <property type="term" value="F:DNA-binding transcription factor activity"/>
    <property type="evidence" value="ECO:0007669"/>
    <property type="project" value="TreeGrafter"/>
</dbReference>
<dbReference type="STRING" id="211114.SAMN04489726_5567"/>
<dbReference type="eggNOG" id="COG1309">
    <property type="taxonomic scope" value="Bacteria"/>
</dbReference>
<dbReference type="InterPro" id="IPR050109">
    <property type="entry name" value="HTH-type_TetR-like_transc_reg"/>
</dbReference>
<evidence type="ECO:0000259" key="6">
    <source>
        <dbReference type="PROSITE" id="PS50977"/>
    </source>
</evidence>
<dbReference type="OrthoDB" id="9816296at2"/>
<evidence type="ECO:0000256" key="5">
    <source>
        <dbReference type="PROSITE-ProRule" id="PRU00335"/>
    </source>
</evidence>
<proteinExistence type="predicted"/>
<dbReference type="SUPFAM" id="SSF48498">
    <property type="entry name" value="Tetracyclin repressor-like, C-terminal domain"/>
    <property type="match status" value="1"/>
</dbReference>
<dbReference type="PROSITE" id="PS50977">
    <property type="entry name" value="HTH_TETR_2"/>
    <property type="match status" value="1"/>
</dbReference>
<keyword evidence="4" id="KW-0804">Transcription</keyword>
<evidence type="ECO:0000256" key="2">
    <source>
        <dbReference type="ARBA" id="ARBA00023015"/>
    </source>
</evidence>
<keyword evidence="8" id="KW-1185">Reference proteome</keyword>
<gene>
    <name evidence="7" type="ORF">SAMN04489726_5567</name>
</gene>
<dbReference type="InterPro" id="IPR009057">
    <property type="entry name" value="Homeodomain-like_sf"/>
</dbReference>
<dbReference type="RefSeq" id="WP_030429942.1">
    <property type="nucleotide sequence ID" value="NZ_JOEF01000009.1"/>
</dbReference>
<dbReference type="EMBL" id="LT629701">
    <property type="protein sequence ID" value="SDN21899.1"/>
    <property type="molecule type" value="Genomic_DNA"/>
</dbReference>
<name>A0A1G9ZKQ2_ALLAB</name>
<dbReference type="Proteomes" id="UP000183376">
    <property type="component" value="Chromosome I"/>
</dbReference>
<feature type="domain" description="HTH tetR-type" evidence="6">
    <location>
        <begin position="8"/>
        <end position="68"/>
    </location>
</feature>
<dbReference type="Pfam" id="PF00440">
    <property type="entry name" value="TetR_N"/>
    <property type="match status" value="1"/>
</dbReference>
<keyword evidence="1" id="KW-0678">Repressor</keyword>
<dbReference type="InterPro" id="IPR039538">
    <property type="entry name" value="BetI_C"/>
</dbReference>
<dbReference type="PANTHER" id="PTHR30055:SF234">
    <property type="entry name" value="HTH-TYPE TRANSCRIPTIONAL REGULATOR BETI"/>
    <property type="match status" value="1"/>
</dbReference>
<dbReference type="InterPro" id="IPR001647">
    <property type="entry name" value="HTH_TetR"/>
</dbReference>
<keyword evidence="2" id="KW-0805">Transcription regulation</keyword>
<reference evidence="7 8" key="1">
    <citation type="submission" date="2016-10" db="EMBL/GenBank/DDBJ databases">
        <authorList>
            <person name="de Groot N.N."/>
        </authorList>
    </citation>
    <scope>NUCLEOTIDE SEQUENCE [LARGE SCALE GENOMIC DNA]</scope>
    <source>
        <strain evidence="7 8">DSM 44149</strain>
    </source>
</reference>
<dbReference type="PANTHER" id="PTHR30055">
    <property type="entry name" value="HTH-TYPE TRANSCRIPTIONAL REGULATOR RUTR"/>
    <property type="match status" value="1"/>
</dbReference>
<dbReference type="InterPro" id="IPR036271">
    <property type="entry name" value="Tet_transcr_reg_TetR-rel_C_sf"/>
</dbReference>
<keyword evidence="3 5" id="KW-0238">DNA-binding</keyword>
<evidence type="ECO:0000256" key="3">
    <source>
        <dbReference type="ARBA" id="ARBA00023125"/>
    </source>
</evidence>
<dbReference type="AlphaFoldDB" id="A0A1G9ZKQ2"/>
<dbReference type="GO" id="GO:0000976">
    <property type="term" value="F:transcription cis-regulatory region binding"/>
    <property type="evidence" value="ECO:0007669"/>
    <property type="project" value="TreeGrafter"/>
</dbReference>